<feature type="signal peptide" evidence="1">
    <location>
        <begin position="1"/>
        <end position="19"/>
    </location>
</feature>
<dbReference type="InterPro" id="IPR035923">
    <property type="entry name" value="TT1751-like_sf"/>
</dbReference>
<evidence type="ECO:0000256" key="1">
    <source>
        <dbReference type="SAM" id="SignalP"/>
    </source>
</evidence>
<name>A0A7S7LV78_9BACT</name>
<protein>
    <recommendedName>
        <fullName evidence="4">DUF302 domain-containing protein</fullName>
    </recommendedName>
</protein>
<keyword evidence="3" id="KW-1185">Reference proteome</keyword>
<proteinExistence type="predicted"/>
<dbReference type="AlphaFoldDB" id="A0A7S7LV78"/>
<organism evidence="2 3">
    <name type="scientific">Candidatus Sulfurimonas baltica</name>
    <dbReference type="NCBI Taxonomy" id="2740404"/>
    <lineage>
        <taxon>Bacteria</taxon>
        <taxon>Pseudomonadati</taxon>
        <taxon>Campylobacterota</taxon>
        <taxon>Epsilonproteobacteria</taxon>
        <taxon>Campylobacterales</taxon>
        <taxon>Sulfurimonadaceae</taxon>
        <taxon>Sulfurimonas</taxon>
    </lineage>
</organism>
<dbReference type="RefSeq" id="WP_194369782.1">
    <property type="nucleotide sequence ID" value="NZ_CP054492.1"/>
</dbReference>
<evidence type="ECO:0008006" key="4">
    <source>
        <dbReference type="Google" id="ProtNLM"/>
    </source>
</evidence>
<dbReference type="KEGG" id="sbal:HUE88_13450"/>
<reference evidence="2 3" key="1">
    <citation type="submission" date="2020-05" db="EMBL/GenBank/DDBJ databases">
        <title>Sulfurimonas marisnigri, sp. nov., and Sulfurimonas baltica, sp. nov., manganese oxide reducing chemolithoautotrophs of the class Epsilonproteobacteria isolated from the pelagic redoxclines of the Black and Baltic Seas and emended description of the genus Sulfurimonas.</title>
        <authorList>
            <person name="Henkel J.V."/>
            <person name="Laudan C."/>
            <person name="Werner J."/>
            <person name="Neu T."/>
            <person name="Plewe S."/>
            <person name="Sproer C."/>
            <person name="Bunk B."/>
            <person name="Schulz-Vogt H.N."/>
        </authorList>
    </citation>
    <scope>NUCLEOTIDE SEQUENCE [LARGE SCALE GENOMIC DNA]</scope>
    <source>
        <strain evidence="2 3">GD2</strain>
    </source>
</reference>
<feature type="chain" id="PRO_5032856660" description="DUF302 domain-containing protein" evidence="1">
    <location>
        <begin position="20"/>
        <end position="337"/>
    </location>
</feature>
<dbReference type="SUPFAM" id="SSF103247">
    <property type="entry name" value="TT1751-like"/>
    <property type="match status" value="2"/>
</dbReference>
<keyword evidence="1" id="KW-0732">Signal</keyword>
<accession>A0A7S7LV78</accession>
<evidence type="ECO:0000313" key="2">
    <source>
        <dbReference type="EMBL" id="QOY52071.1"/>
    </source>
</evidence>
<dbReference type="Proteomes" id="UP000593994">
    <property type="component" value="Chromosome"/>
</dbReference>
<dbReference type="EMBL" id="CP054492">
    <property type="protein sequence ID" value="QOY52071.1"/>
    <property type="molecule type" value="Genomic_DNA"/>
</dbReference>
<sequence length="337" mass="38604">MFKAFVKIAVLLSLTASMAFGYQAIRLNVSEGTYKERNDAFNGILEVDLEDAGFTPKDIHPKIEYYYKLFYGTELLKDGKPNPQFKTDYVGNLDNLGFITISNEEWMRELLMKEPKLGSFAPLNYLIYKKKSENKTYVGTLTPQAMLDIAEIKDAGVREVFTEKIDALSAATDAGMGGEVEYIEIDKLPAKTLIEWEVPFNRGEDVLDAKFNFMEKFEKAFEAEEYIIAGKRDFAEFWADNDLENDKYDAYWVYSLCHFTFSYTVFNVWEHPELGASAPCSMYMYLEKDSNTLKVGMPSVDNWAAFGKITDPKRLQFIKDMDSKIKEIMISLGAKEI</sequence>
<gene>
    <name evidence="2" type="ORF">HUE88_13450</name>
</gene>
<dbReference type="Gene3D" id="3.30.310.70">
    <property type="entry name" value="TT1751-like domain"/>
    <property type="match status" value="2"/>
</dbReference>
<evidence type="ECO:0000313" key="3">
    <source>
        <dbReference type="Proteomes" id="UP000593994"/>
    </source>
</evidence>